<name>A0A3Q4HXZ3_NEOBR</name>
<dbReference type="Proteomes" id="UP000261580">
    <property type="component" value="Unassembled WGS sequence"/>
</dbReference>
<dbReference type="Bgee" id="ENSNBRG00000020682">
    <property type="expression patterns" value="Expressed in blood and 8 other cell types or tissues"/>
</dbReference>
<dbReference type="AlphaFoldDB" id="A0A3Q4HXZ3"/>
<reference evidence="2" key="1">
    <citation type="submission" date="2025-08" db="UniProtKB">
        <authorList>
            <consortium name="Ensembl"/>
        </authorList>
    </citation>
    <scope>IDENTIFICATION</scope>
</reference>
<sequence>SKDAFLSRGTPGPPSKEGKVGGVRGVGALILKDFNACQVQGCRCRQEPRSSQFSEVLHVHNWSVSYAPDPQNVRWYVRRLRPPETLDK</sequence>
<evidence type="ECO:0000313" key="3">
    <source>
        <dbReference type="Proteomes" id="UP000261580"/>
    </source>
</evidence>
<dbReference type="STRING" id="32507.ENSNBRP00000027111"/>
<dbReference type="Ensembl" id="ENSNBRT00000027820.1">
    <property type="protein sequence ID" value="ENSNBRP00000027111.1"/>
    <property type="gene ID" value="ENSNBRG00000020682.1"/>
</dbReference>
<proteinExistence type="predicted"/>
<dbReference type="GeneTree" id="ENSGT00970000197532"/>
<reference evidence="2" key="2">
    <citation type="submission" date="2025-09" db="UniProtKB">
        <authorList>
            <consortium name="Ensembl"/>
        </authorList>
    </citation>
    <scope>IDENTIFICATION</scope>
</reference>
<feature type="region of interest" description="Disordered" evidence="1">
    <location>
        <begin position="1"/>
        <end position="21"/>
    </location>
</feature>
<organism evidence="2 3">
    <name type="scientific">Neolamprologus brichardi</name>
    <name type="common">Fairy cichlid</name>
    <name type="synonym">Lamprologus brichardi</name>
    <dbReference type="NCBI Taxonomy" id="32507"/>
    <lineage>
        <taxon>Eukaryota</taxon>
        <taxon>Metazoa</taxon>
        <taxon>Chordata</taxon>
        <taxon>Craniata</taxon>
        <taxon>Vertebrata</taxon>
        <taxon>Euteleostomi</taxon>
        <taxon>Actinopterygii</taxon>
        <taxon>Neopterygii</taxon>
        <taxon>Teleostei</taxon>
        <taxon>Neoteleostei</taxon>
        <taxon>Acanthomorphata</taxon>
        <taxon>Ovalentaria</taxon>
        <taxon>Cichlomorphae</taxon>
        <taxon>Cichliformes</taxon>
        <taxon>Cichlidae</taxon>
        <taxon>African cichlids</taxon>
        <taxon>Pseudocrenilabrinae</taxon>
        <taxon>Lamprologini</taxon>
        <taxon>Neolamprologus</taxon>
    </lineage>
</organism>
<accession>A0A3Q4HXZ3</accession>
<evidence type="ECO:0000313" key="2">
    <source>
        <dbReference type="Ensembl" id="ENSNBRP00000027111.1"/>
    </source>
</evidence>
<protein>
    <submittedName>
        <fullName evidence="2">Uncharacterized protein</fullName>
    </submittedName>
</protein>
<keyword evidence="3" id="KW-1185">Reference proteome</keyword>
<evidence type="ECO:0000256" key="1">
    <source>
        <dbReference type="SAM" id="MobiDB-lite"/>
    </source>
</evidence>